<proteinExistence type="predicted"/>
<dbReference type="Proteomes" id="UP000348942">
    <property type="component" value="Chromosome 2"/>
</dbReference>
<dbReference type="PANTHER" id="PTHR40112:SF1">
    <property type="entry name" value="H2HPP ISOMERASE"/>
    <property type="match status" value="1"/>
</dbReference>
<dbReference type="AlphaFoldDB" id="A0A5Q0THS3"/>
<keyword evidence="3" id="KW-1185">Reference proteome</keyword>
<organism evidence="2 3">
    <name type="scientific">Vibrio algicola</name>
    <dbReference type="NCBI Taxonomy" id="2662262"/>
    <lineage>
        <taxon>Bacteria</taxon>
        <taxon>Pseudomonadati</taxon>
        <taxon>Pseudomonadota</taxon>
        <taxon>Gammaproteobacteria</taxon>
        <taxon>Vibrionales</taxon>
        <taxon>Vibrionaceae</taxon>
        <taxon>Vibrio</taxon>
    </lineage>
</organism>
<protein>
    <submittedName>
        <fullName evidence="2">Cupin domain-containing protein</fullName>
    </submittedName>
</protein>
<dbReference type="RefSeq" id="WP_153448851.1">
    <property type="nucleotide sequence ID" value="NZ_CP045700.1"/>
</dbReference>
<dbReference type="Gene3D" id="2.60.120.10">
    <property type="entry name" value="Jelly Rolls"/>
    <property type="match status" value="1"/>
</dbReference>
<name>A0A5Q0THS3_9VIBR</name>
<dbReference type="InterPro" id="IPR025499">
    <property type="entry name" value="KdgF"/>
</dbReference>
<dbReference type="SUPFAM" id="SSF51182">
    <property type="entry name" value="RmlC-like cupins"/>
    <property type="match status" value="1"/>
</dbReference>
<dbReference type="CDD" id="cd02238">
    <property type="entry name" value="cupin_KdgF"/>
    <property type="match status" value="1"/>
</dbReference>
<sequence length="108" mass="12107">MFVYNKDVKLEDLGNGVSRKIMAYSDNVMSVEVYFEDGAIGALHNHPHEQVTYVLSGEFEFTIGDQTKVVKAGDALYKEPNIMHGCTCLKAGVLLDTFTPMRKDFINQ</sequence>
<gene>
    <name evidence="2" type="ORF">GFB47_15095</name>
</gene>
<dbReference type="Pfam" id="PF07883">
    <property type="entry name" value="Cupin_2"/>
    <property type="match status" value="1"/>
</dbReference>
<evidence type="ECO:0000259" key="1">
    <source>
        <dbReference type="Pfam" id="PF07883"/>
    </source>
</evidence>
<feature type="domain" description="Cupin type-2" evidence="1">
    <location>
        <begin position="33"/>
        <end position="88"/>
    </location>
</feature>
<dbReference type="InterPro" id="IPR052535">
    <property type="entry name" value="Bacilysin_H2HPP_isomerase"/>
</dbReference>
<dbReference type="PIRSF" id="PIRSF029883">
    <property type="entry name" value="KdgF"/>
    <property type="match status" value="1"/>
</dbReference>
<dbReference type="PANTHER" id="PTHR40112">
    <property type="entry name" value="H2HPP ISOMERASE"/>
    <property type="match status" value="1"/>
</dbReference>
<dbReference type="InterPro" id="IPR011051">
    <property type="entry name" value="RmlC_Cupin_sf"/>
</dbReference>
<dbReference type="EMBL" id="CP045700">
    <property type="protein sequence ID" value="QGA66718.1"/>
    <property type="molecule type" value="Genomic_DNA"/>
</dbReference>
<evidence type="ECO:0000313" key="3">
    <source>
        <dbReference type="Proteomes" id="UP000348942"/>
    </source>
</evidence>
<dbReference type="InterPro" id="IPR014710">
    <property type="entry name" value="RmlC-like_jellyroll"/>
</dbReference>
<reference evidence="2 3" key="1">
    <citation type="submission" date="2019-10" db="EMBL/GenBank/DDBJ databases">
        <title>Vibrio sp. nov., isolated from Coralline algae surface.</title>
        <authorList>
            <person name="Geng Y."/>
            <person name="Zhang X."/>
        </authorList>
    </citation>
    <scope>NUCLEOTIDE SEQUENCE [LARGE SCALE GENOMIC DNA]</scope>
    <source>
        <strain evidence="2 3">SM1977</strain>
    </source>
</reference>
<dbReference type="InterPro" id="IPR013096">
    <property type="entry name" value="Cupin_2"/>
</dbReference>
<accession>A0A5Q0THS3</accession>
<evidence type="ECO:0000313" key="2">
    <source>
        <dbReference type="EMBL" id="QGA66718.1"/>
    </source>
</evidence>